<organism evidence="1 2">
    <name type="scientific">Glossina pallidipes</name>
    <name type="common">Tsetse fly</name>
    <dbReference type="NCBI Taxonomy" id="7398"/>
    <lineage>
        <taxon>Eukaryota</taxon>
        <taxon>Metazoa</taxon>
        <taxon>Ecdysozoa</taxon>
        <taxon>Arthropoda</taxon>
        <taxon>Hexapoda</taxon>
        <taxon>Insecta</taxon>
        <taxon>Pterygota</taxon>
        <taxon>Neoptera</taxon>
        <taxon>Endopterygota</taxon>
        <taxon>Diptera</taxon>
        <taxon>Brachycera</taxon>
        <taxon>Muscomorpha</taxon>
        <taxon>Hippoboscoidea</taxon>
        <taxon>Glossinidae</taxon>
        <taxon>Glossina</taxon>
    </lineage>
</organism>
<evidence type="ECO:0000313" key="1">
    <source>
        <dbReference type="EnsemblMetazoa" id="GPAI023796-PA"/>
    </source>
</evidence>
<reference evidence="1" key="2">
    <citation type="submission" date="2020-05" db="UniProtKB">
        <authorList>
            <consortium name="EnsemblMetazoa"/>
        </authorList>
    </citation>
    <scope>IDENTIFICATION</scope>
    <source>
        <strain evidence="1">IAEA</strain>
    </source>
</reference>
<protein>
    <submittedName>
        <fullName evidence="1">Uncharacterized protein</fullName>
    </submittedName>
</protein>
<evidence type="ECO:0000313" key="2">
    <source>
        <dbReference type="Proteomes" id="UP000092445"/>
    </source>
</evidence>
<dbReference type="Proteomes" id="UP000092445">
    <property type="component" value="Unassembled WGS sequence"/>
</dbReference>
<dbReference type="VEuPathDB" id="VectorBase:GPAI023796"/>
<dbReference type="EnsemblMetazoa" id="GPAI023796-RA">
    <property type="protein sequence ID" value="GPAI023796-PA"/>
    <property type="gene ID" value="GPAI023796"/>
</dbReference>
<sequence>MVNDLRNHAAAEVGLHRIPILKSDFLHCVTTCHRICDGHRRCHHPNENRYGPDPNPCRHHRSTLTNVGYQEITMSIISRSFGSMCSTTPAGEPKLRPRKSIT</sequence>
<proteinExistence type="predicted"/>
<accession>A0A1A9ZSP6</accession>
<dbReference type="AlphaFoldDB" id="A0A1A9ZSP6"/>
<reference evidence="2" key="1">
    <citation type="submission" date="2014-03" db="EMBL/GenBank/DDBJ databases">
        <authorList>
            <person name="Aksoy S."/>
            <person name="Warren W."/>
            <person name="Wilson R.K."/>
        </authorList>
    </citation>
    <scope>NUCLEOTIDE SEQUENCE [LARGE SCALE GENOMIC DNA]</scope>
    <source>
        <strain evidence="2">IAEA</strain>
    </source>
</reference>
<keyword evidence="2" id="KW-1185">Reference proteome</keyword>
<name>A0A1A9ZSP6_GLOPL</name>